<dbReference type="PATRIC" id="fig|1111454.3.peg.1370"/>
<feature type="region of interest" description="Disordered" evidence="1">
    <location>
        <begin position="1"/>
        <end position="20"/>
    </location>
</feature>
<dbReference type="AlphaFoldDB" id="U7UK11"/>
<name>U7UK11_9FIRM</name>
<reference evidence="2 3" key="1">
    <citation type="submission" date="2013-09" db="EMBL/GenBank/DDBJ databases">
        <authorList>
            <person name="Durkin A.S."/>
            <person name="Haft D.R."/>
            <person name="McCorrison J."/>
            <person name="Torralba M."/>
            <person name="Gillis M."/>
            <person name="Haft D.H."/>
            <person name="Methe B."/>
            <person name="Sutton G."/>
            <person name="Nelson K.E."/>
        </authorList>
    </citation>
    <scope>NUCLEOTIDE SEQUENCE [LARGE SCALE GENOMIC DNA]</scope>
    <source>
        <strain evidence="2 3">BV3C16-1</strain>
    </source>
</reference>
<feature type="compositionally biased region" description="Basic and acidic residues" evidence="1">
    <location>
        <begin position="1"/>
        <end position="13"/>
    </location>
</feature>
<proteinExistence type="predicted"/>
<dbReference type="Proteomes" id="UP000017090">
    <property type="component" value="Unassembled WGS sequence"/>
</dbReference>
<gene>
    <name evidence="2" type="ORF">HMPREF1250_1446</name>
</gene>
<organism evidence="2 3">
    <name type="scientific">Megasphaera vaginalis</name>
    <name type="common">ex Srinivasan et al. 2021</name>
    <dbReference type="NCBI Taxonomy" id="1111454"/>
    <lineage>
        <taxon>Bacteria</taxon>
        <taxon>Bacillati</taxon>
        <taxon>Bacillota</taxon>
        <taxon>Negativicutes</taxon>
        <taxon>Veillonellales</taxon>
        <taxon>Veillonellaceae</taxon>
        <taxon>Megasphaera</taxon>
    </lineage>
</organism>
<sequence length="55" mass="6501">MLSEGAEEKEGSRERKRRAHGINGDERALLVTILRVSQNRYRLEMIHFEKILICF</sequence>
<protein>
    <submittedName>
        <fullName evidence="2">Uncharacterized protein</fullName>
    </submittedName>
</protein>
<dbReference type="STRING" id="1111454.HMPREF1250_1446"/>
<evidence type="ECO:0000256" key="1">
    <source>
        <dbReference type="SAM" id="MobiDB-lite"/>
    </source>
</evidence>
<accession>U7UK11</accession>
<dbReference type="EMBL" id="AWXA01000037">
    <property type="protein sequence ID" value="ERT59224.1"/>
    <property type="molecule type" value="Genomic_DNA"/>
</dbReference>
<comment type="caution">
    <text evidence="2">The sequence shown here is derived from an EMBL/GenBank/DDBJ whole genome shotgun (WGS) entry which is preliminary data.</text>
</comment>
<keyword evidence="3" id="KW-1185">Reference proteome</keyword>
<evidence type="ECO:0000313" key="2">
    <source>
        <dbReference type="EMBL" id="ERT59224.1"/>
    </source>
</evidence>
<evidence type="ECO:0000313" key="3">
    <source>
        <dbReference type="Proteomes" id="UP000017090"/>
    </source>
</evidence>